<accession>A0ABX6IKM5</accession>
<dbReference type="RefSeq" id="WP_213244101.1">
    <property type="nucleotide sequence ID" value="NZ_CP045806.1"/>
</dbReference>
<gene>
    <name evidence="1" type="ORF">GII31_14235</name>
</gene>
<organism evidence="1 2">
    <name type="scientific">Gordonia pseudamarae</name>
    <dbReference type="NCBI Taxonomy" id="2831662"/>
    <lineage>
        <taxon>Bacteria</taxon>
        <taxon>Bacillati</taxon>
        <taxon>Actinomycetota</taxon>
        <taxon>Actinomycetes</taxon>
        <taxon>Mycobacteriales</taxon>
        <taxon>Gordoniaceae</taxon>
        <taxon>Gordonia</taxon>
    </lineage>
</organism>
<name>A0ABX6IKM5_9ACTN</name>
<evidence type="ECO:0000313" key="1">
    <source>
        <dbReference type="EMBL" id="QHN35855.1"/>
    </source>
</evidence>
<dbReference type="EMBL" id="CP045809">
    <property type="protein sequence ID" value="QHN35855.1"/>
    <property type="molecule type" value="Genomic_DNA"/>
</dbReference>
<keyword evidence="2" id="KW-1185">Reference proteome</keyword>
<sequence>MTTLLLLLSVPVLGEGAICVLLAAPLFYFFVFTGAKSVEAWREGDRPPGAGLFVAPVLLGMLALEGTTPHPSTC</sequence>
<evidence type="ECO:0000313" key="2">
    <source>
        <dbReference type="Proteomes" id="UP001059836"/>
    </source>
</evidence>
<reference evidence="1" key="1">
    <citation type="journal article" date="2021" name="Nat. Microbiol.">
        <title>Cocultivation of an ultrasmall environmental parasitic bacterium with lytic ability against bacteria associated with wastewater foams.</title>
        <authorList>
            <person name="Batinovic S."/>
            <person name="Rose J.J.A."/>
            <person name="Ratcliffe J."/>
            <person name="Seviour R.J."/>
            <person name="Petrovski S."/>
        </authorList>
    </citation>
    <scope>NUCLEOTIDE SEQUENCE</scope>
    <source>
        <strain evidence="1">CON9</strain>
    </source>
</reference>
<proteinExistence type="predicted"/>
<protein>
    <submittedName>
        <fullName evidence="1">Uncharacterized protein</fullName>
    </submittedName>
</protein>
<dbReference type="Proteomes" id="UP001059836">
    <property type="component" value="Chromosome"/>
</dbReference>